<protein>
    <submittedName>
        <fullName evidence="2">DUF695 domain-containing protein</fullName>
    </submittedName>
</protein>
<organism evidence="2 3">
    <name type="scientific">Arcticibacter tournemirensis</name>
    <dbReference type="NCBI Taxonomy" id="699437"/>
    <lineage>
        <taxon>Bacteria</taxon>
        <taxon>Pseudomonadati</taxon>
        <taxon>Bacteroidota</taxon>
        <taxon>Sphingobacteriia</taxon>
        <taxon>Sphingobacteriales</taxon>
        <taxon>Sphingobacteriaceae</taxon>
        <taxon>Arcticibacter</taxon>
    </lineage>
</organism>
<feature type="domain" description="DUF695" evidence="1">
    <location>
        <begin position="247"/>
        <end position="361"/>
    </location>
</feature>
<dbReference type="RefSeq" id="WP_128769177.1">
    <property type="nucleotide sequence ID" value="NZ_RXOC01000005.1"/>
</dbReference>
<evidence type="ECO:0000313" key="3">
    <source>
        <dbReference type="Proteomes" id="UP000290848"/>
    </source>
</evidence>
<dbReference type="AlphaFoldDB" id="A0A4Q0MAA8"/>
<reference evidence="2 3" key="1">
    <citation type="submission" date="2018-12" db="EMBL/GenBank/DDBJ databases">
        <title>The Draft Genome Sequence of the Soil Bacterium Pedobacter tournemirensis R1.</title>
        <authorList>
            <person name="He J."/>
        </authorList>
    </citation>
    <scope>NUCLEOTIDE SEQUENCE [LARGE SCALE GENOMIC DNA]</scope>
    <source>
        <strain evidence="2 3">R1</strain>
    </source>
</reference>
<dbReference type="Pfam" id="PF05117">
    <property type="entry name" value="DUF695"/>
    <property type="match status" value="1"/>
</dbReference>
<comment type="caution">
    <text evidence="2">The sequence shown here is derived from an EMBL/GenBank/DDBJ whole genome shotgun (WGS) entry which is preliminary data.</text>
</comment>
<sequence length="365" mass="42265">MSILKYIFKTKKHSITNYADFWRWFKNNEKAFFKTVKSGENIERDFFDKLSSKLSELRDGFYYLAGMIDEDTAELVLTADGAIENIVYVEELVDAAPHIPGWKFTALKPAMDIKDVGIKMGDYVFHDENLSFYANEHPNLPDEIDITVVYPDFDEDNKSSVINGVYVFLDNFLGELNFVTTIDNLTVIGPTDATSELVPIAKLKDFLIWRQKEFAEKYEVLRYDSKNDVYSTLSAELENGRSLTAVVNATLLEWDGKASHPWMLNVEIQIPGEESSGKPDDSVFHLLEQIEEEMMEELKEADGYLNAARRTSENSRNIYFVCQDFRKPSKVADHLKRKYSDKFGISFSIYKDKYWQTLDQFRVNY</sequence>
<proteinExistence type="predicted"/>
<evidence type="ECO:0000259" key="1">
    <source>
        <dbReference type="Pfam" id="PF05117"/>
    </source>
</evidence>
<evidence type="ECO:0000313" key="2">
    <source>
        <dbReference type="EMBL" id="RXF70104.1"/>
    </source>
</evidence>
<dbReference type="Proteomes" id="UP000290848">
    <property type="component" value="Unassembled WGS sequence"/>
</dbReference>
<dbReference type="InterPro" id="IPR016097">
    <property type="entry name" value="DUF695"/>
</dbReference>
<accession>A0A4Q0MAA8</accession>
<name>A0A4Q0MAA8_9SPHI</name>
<dbReference type="EMBL" id="RXOC01000005">
    <property type="protein sequence ID" value="RXF70104.1"/>
    <property type="molecule type" value="Genomic_DNA"/>
</dbReference>
<gene>
    <name evidence="2" type="ORF">EKH83_09470</name>
</gene>